<keyword evidence="3" id="KW-1185">Reference proteome</keyword>
<dbReference type="CDD" id="cd10032">
    <property type="entry name" value="UDG-F6_HDG"/>
    <property type="match status" value="1"/>
</dbReference>
<dbReference type="InterPro" id="IPR026353">
    <property type="entry name" value="Hypoxan-DNA_Glyclase"/>
</dbReference>
<dbReference type="Gene3D" id="3.40.470.10">
    <property type="entry name" value="Uracil-DNA glycosylase-like domain"/>
    <property type="match status" value="1"/>
</dbReference>
<dbReference type="KEGG" id="ahal:FTX54_008590"/>
<dbReference type="NCBIfam" id="TIGR04274">
    <property type="entry name" value="hypoxanDNAglyco"/>
    <property type="match status" value="1"/>
</dbReference>
<name>A0A5C7FPC4_9BACI</name>
<proteinExistence type="predicted"/>
<dbReference type="EMBL" id="CP144914">
    <property type="protein sequence ID" value="WWD78499.1"/>
    <property type="molecule type" value="Genomic_DNA"/>
</dbReference>
<protein>
    <submittedName>
        <fullName evidence="2">DNA-deoxyinosine glycosylase</fullName>
        <ecNumber evidence="2">3.2.2.15</ecNumber>
    </submittedName>
</protein>
<accession>A0A5C7FPC4</accession>
<feature type="domain" description="Uracil-DNA glycosylase-like" evidence="1">
    <location>
        <begin position="10"/>
        <end position="158"/>
    </location>
</feature>
<dbReference type="Pfam" id="PF03167">
    <property type="entry name" value="UDG"/>
    <property type="match status" value="1"/>
</dbReference>
<evidence type="ECO:0000313" key="3">
    <source>
        <dbReference type="Proteomes" id="UP000321816"/>
    </source>
</evidence>
<evidence type="ECO:0000313" key="2">
    <source>
        <dbReference type="EMBL" id="WWD78499.1"/>
    </source>
</evidence>
<sequence length="165" mass="18726">MKISMPPVAGDDPKVLILGSMPGEISLNHQEYYAHPRNHFWPIISAYLEIPVQDLSYHKKKEVLKSSKLALWDVVKECRRSGSLDSGIKDAVPNDILSMLETYPTITSIGLNGRKAYQLFNKLIKVPHHIYITYLPSTSPVPGKNVKSYKEKEAIWTEFLNTCNK</sequence>
<evidence type="ECO:0000259" key="1">
    <source>
        <dbReference type="Pfam" id="PF03167"/>
    </source>
</evidence>
<organism evidence="2 3">
    <name type="scientific">Alkalicoccus halolimnae</name>
    <dbReference type="NCBI Taxonomy" id="1667239"/>
    <lineage>
        <taxon>Bacteria</taxon>
        <taxon>Bacillati</taxon>
        <taxon>Bacillota</taxon>
        <taxon>Bacilli</taxon>
        <taxon>Bacillales</taxon>
        <taxon>Bacillaceae</taxon>
        <taxon>Alkalicoccus</taxon>
    </lineage>
</organism>
<dbReference type="RefSeq" id="WP_147802193.1">
    <property type="nucleotide sequence ID" value="NZ_CP144914.1"/>
</dbReference>
<gene>
    <name evidence="2" type="ORF">FTX54_008590</name>
</gene>
<dbReference type="AlphaFoldDB" id="A0A5C7FPC4"/>
<dbReference type="OrthoDB" id="9799921at2"/>
<keyword evidence="2" id="KW-0326">Glycosidase</keyword>
<dbReference type="SUPFAM" id="SSF52141">
    <property type="entry name" value="Uracil-DNA glycosylase-like"/>
    <property type="match status" value="1"/>
</dbReference>
<dbReference type="InterPro" id="IPR036895">
    <property type="entry name" value="Uracil-DNA_glycosylase-like_sf"/>
</dbReference>
<dbReference type="InterPro" id="IPR005122">
    <property type="entry name" value="Uracil-DNA_glycosylase-like"/>
</dbReference>
<dbReference type="Proteomes" id="UP000321816">
    <property type="component" value="Chromosome"/>
</dbReference>
<reference evidence="2 3" key="1">
    <citation type="submission" date="2024-01" db="EMBL/GenBank/DDBJ databases">
        <title>Complete Genome Sequence of Alkalicoccus halolimnae BZ-SZ-XJ29T, a Moderately Halophilic Bacterium Isolated from a Salt Lake.</title>
        <authorList>
            <person name="Zhao B."/>
        </authorList>
    </citation>
    <scope>NUCLEOTIDE SEQUENCE [LARGE SCALE GENOMIC DNA]</scope>
    <source>
        <strain evidence="2 3">BZ-SZ-XJ29</strain>
    </source>
</reference>
<dbReference type="GO" id="GO:0033958">
    <property type="term" value="F:DNA-deoxyinosine glycosylase activity"/>
    <property type="evidence" value="ECO:0007669"/>
    <property type="project" value="UniProtKB-EC"/>
</dbReference>
<keyword evidence="2" id="KW-0378">Hydrolase</keyword>
<dbReference type="EC" id="3.2.2.15" evidence="2"/>